<dbReference type="KEGG" id="phl:KKY_2486"/>
<evidence type="ECO:0000313" key="5">
    <source>
        <dbReference type="Proteomes" id="UP000008850"/>
    </source>
</evidence>
<dbReference type="Gene3D" id="3.40.50.300">
    <property type="entry name" value="P-loop containing nucleotide triphosphate hydrolases"/>
    <property type="match status" value="1"/>
</dbReference>
<dbReference type="eggNOG" id="COG1131">
    <property type="taxonomic scope" value="Bacteria"/>
</dbReference>
<dbReference type="EMBL" id="CP003075">
    <property type="protein sequence ID" value="AEQ52494.1"/>
    <property type="molecule type" value="Genomic_DNA"/>
</dbReference>
<dbReference type="Pfam" id="PF00005">
    <property type="entry name" value="ABC_tran"/>
    <property type="match status" value="1"/>
</dbReference>
<dbReference type="InterPro" id="IPR027417">
    <property type="entry name" value="P-loop_NTPase"/>
</dbReference>
<dbReference type="GO" id="GO:0016887">
    <property type="term" value="F:ATP hydrolysis activity"/>
    <property type="evidence" value="ECO:0007669"/>
    <property type="project" value="InterPro"/>
</dbReference>
<evidence type="ECO:0000259" key="3">
    <source>
        <dbReference type="PROSITE" id="PS50893"/>
    </source>
</evidence>
<dbReference type="InterPro" id="IPR003439">
    <property type="entry name" value="ABC_transporter-like_ATP-bd"/>
</dbReference>
<evidence type="ECO:0000256" key="1">
    <source>
        <dbReference type="ARBA" id="ARBA00022741"/>
    </source>
</evidence>
<keyword evidence="5" id="KW-1185">Reference proteome</keyword>
<dbReference type="AlphaFoldDB" id="G4R9W7"/>
<keyword evidence="2 4" id="KW-0067">ATP-binding</keyword>
<dbReference type="PANTHER" id="PTHR43158:SF5">
    <property type="entry name" value="ABC TRANSPORTER, ATP-BINDING PROTEIN"/>
    <property type="match status" value="1"/>
</dbReference>
<dbReference type="HOGENOM" id="CLU_000604_1_2_5"/>
<name>G4R9W7_PELHB</name>
<dbReference type="PATRIC" id="fig|1082931.4.peg.2455"/>
<dbReference type="RefSeq" id="WP_014131643.1">
    <property type="nucleotide sequence ID" value="NC_016078.1"/>
</dbReference>
<accession>G4R9W7</accession>
<dbReference type="Proteomes" id="UP000008850">
    <property type="component" value="Chromosome"/>
</dbReference>
<gene>
    <name evidence="4" type="ordered locus">KKY_2486</name>
</gene>
<protein>
    <submittedName>
        <fullName evidence="4">ABC transporter ATP-binding protein</fullName>
    </submittedName>
</protein>
<dbReference type="PROSITE" id="PS50893">
    <property type="entry name" value="ABC_TRANSPORTER_2"/>
    <property type="match status" value="1"/>
</dbReference>
<sequence length="295" mass="31961">MTPTLSIRGLTQIFGETTALDDLTLTLETPGIHGLLGRNGSGKTTLMSIIAGLRRPTSGTASLNGMSVYENYQATTEICIIRESGDTTAEWSETITEAFALASDMRPYWDPDYAKRLLDLFELSEKMKVASLSRGKRAQLACTLGLAARAPLTLFDEAYLGMDPPSRYAFYDALLEDFMANPRLIVLSSHHIEEVARLFEEIVIIDSGRLVLHETADRLRGRGISLTGAATTVDALATGARLLSEKSLGPTKSVALYDAPQSLVADARRAGVEVGTLPIQDIFVHLTGKSERTAP</sequence>
<dbReference type="PANTHER" id="PTHR43158">
    <property type="entry name" value="SKFA PEPTIDE EXPORT ATP-BINDING PROTEIN SKFE"/>
    <property type="match status" value="1"/>
</dbReference>
<dbReference type="SMART" id="SM00382">
    <property type="entry name" value="AAA"/>
    <property type="match status" value="1"/>
</dbReference>
<evidence type="ECO:0000313" key="4">
    <source>
        <dbReference type="EMBL" id="AEQ52494.1"/>
    </source>
</evidence>
<proteinExistence type="predicted"/>
<dbReference type="InterPro" id="IPR003593">
    <property type="entry name" value="AAA+_ATPase"/>
</dbReference>
<organism evidence="4 5">
    <name type="scientific">Pelagibacterium halotolerans (strain DSM 22347 / JCM 15775 / CGMCC 1.7692 / B2)</name>
    <dbReference type="NCBI Taxonomy" id="1082931"/>
    <lineage>
        <taxon>Bacteria</taxon>
        <taxon>Pseudomonadati</taxon>
        <taxon>Pseudomonadota</taxon>
        <taxon>Alphaproteobacteria</taxon>
        <taxon>Hyphomicrobiales</taxon>
        <taxon>Devosiaceae</taxon>
        <taxon>Pelagibacterium</taxon>
    </lineage>
</organism>
<evidence type="ECO:0000256" key="2">
    <source>
        <dbReference type="ARBA" id="ARBA00022840"/>
    </source>
</evidence>
<reference evidence="4 5" key="1">
    <citation type="journal article" date="2012" name="J. Bacteriol.">
        <title>Complete genome sequence of Pelagibacterium halotolerans B2T.</title>
        <authorList>
            <person name="Huo Y.Y."/>
            <person name="Cheng H."/>
            <person name="Han X.F."/>
            <person name="Jiang X.W."/>
            <person name="Sun C."/>
            <person name="Zhang X.Q."/>
            <person name="Zhu X.F."/>
            <person name="Liu Y.F."/>
            <person name="Li P.F."/>
            <person name="Ni P.X."/>
            <person name="Wu M."/>
        </authorList>
    </citation>
    <scope>NUCLEOTIDE SEQUENCE [LARGE SCALE GENOMIC DNA]</scope>
    <source>
        <strain evidence="5">DSM 22347 / JCM 15775 / CGMCC 1.7692 / B2</strain>
    </source>
</reference>
<keyword evidence="1" id="KW-0547">Nucleotide-binding</keyword>
<feature type="domain" description="ABC transporter" evidence="3">
    <location>
        <begin position="5"/>
        <end position="232"/>
    </location>
</feature>
<dbReference type="GO" id="GO:0005524">
    <property type="term" value="F:ATP binding"/>
    <property type="evidence" value="ECO:0007669"/>
    <property type="project" value="UniProtKB-KW"/>
</dbReference>
<dbReference type="CDD" id="cd03230">
    <property type="entry name" value="ABC_DR_subfamily_A"/>
    <property type="match status" value="1"/>
</dbReference>
<dbReference type="STRING" id="1082931.KKY_2486"/>
<dbReference type="SUPFAM" id="SSF52540">
    <property type="entry name" value="P-loop containing nucleoside triphosphate hydrolases"/>
    <property type="match status" value="1"/>
</dbReference>